<comment type="similarity">
    <text evidence="1">Belongs to the ABC transporter superfamily.</text>
</comment>
<dbReference type="GO" id="GO:0005524">
    <property type="term" value="F:ATP binding"/>
    <property type="evidence" value="ECO:0007669"/>
    <property type="project" value="UniProtKB-KW"/>
</dbReference>
<dbReference type="SUPFAM" id="SSF52540">
    <property type="entry name" value="P-loop containing nucleoside triphosphate hydrolases"/>
    <property type="match status" value="1"/>
</dbReference>
<dbReference type="InterPro" id="IPR027417">
    <property type="entry name" value="P-loop_NTPase"/>
</dbReference>
<protein>
    <recommendedName>
        <fullName evidence="5">ABC transporter domain-containing protein</fullName>
    </recommendedName>
</protein>
<dbReference type="SMART" id="SM00382">
    <property type="entry name" value="AAA"/>
    <property type="match status" value="1"/>
</dbReference>
<evidence type="ECO:0000313" key="6">
    <source>
        <dbReference type="EMBL" id="KKN00287.1"/>
    </source>
</evidence>
<keyword evidence="4" id="KW-0067">ATP-binding</keyword>
<dbReference type="PANTHER" id="PTHR42798">
    <property type="entry name" value="LIPOPROTEIN-RELEASING SYSTEM ATP-BINDING PROTEIN LOLD"/>
    <property type="match status" value="1"/>
</dbReference>
<dbReference type="GO" id="GO:0098796">
    <property type="term" value="C:membrane protein complex"/>
    <property type="evidence" value="ECO:0007669"/>
    <property type="project" value="UniProtKB-ARBA"/>
</dbReference>
<keyword evidence="3" id="KW-0547">Nucleotide-binding</keyword>
<evidence type="ECO:0000256" key="2">
    <source>
        <dbReference type="ARBA" id="ARBA00022448"/>
    </source>
</evidence>
<comment type="caution">
    <text evidence="6">The sequence shown here is derived from an EMBL/GenBank/DDBJ whole genome shotgun (WGS) entry which is preliminary data.</text>
</comment>
<evidence type="ECO:0000256" key="3">
    <source>
        <dbReference type="ARBA" id="ARBA00022741"/>
    </source>
</evidence>
<dbReference type="GO" id="GO:0022857">
    <property type="term" value="F:transmembrane transporter activity"/>
    <property type="evidence" value="ECO:0007669"/>
    <property type="project" value="UniProtKB-ARBA"/>
</dbReference>
<dbReference type="InterPro" id="IPR017911">
    <property type="entry name" value="MacB-like_ATP-bd"/>
</dbReference>
<evidence type="ECO:0000259" key="5">
    <source>
        <dbReference type="PROSITE" id="PS50893"/>
    </source>
</evidence>
<name>A0A0F9MLR3_9ZZZZ</name>
<feature type="domain" description="ABC transporter" evidence="5">
    <location>
        <begin position="36"/>
        <end position="259"/>
    </location>
</feature>
<evidence type="ECO:0000256" key="1">
    <source>
        <dbReference type="ARBA" id="ARBA00005417"/>
    </source>
</evidence>
<dbReference type="InterPro" id="IPR003439">
    <property type="entry name" value="ABC_transporter-like_ATP-bd"/>
</dbReference>
<dbReference type="EMBL" id="LAZR01005394">
    <property type="protein sequence ID" value="KKN00287.1"/>
    <property type="molecule type" value="Genomic_DNA"/>
</dbReference>
<dbReference type="Gene3D" id="3.40.50.300">
    <property type="entry name" value="P-loop containing nucleotide triphosphate hydrolases"/>
    <property type="match status" value="1"/>
</dbReference>
<dbReference type="PANTHER" id="PTHR42798:SF2">
    <property type="entry name" value="ABC TRANSPORTER ATP-BINDING PROTEIN MG467-RELATED"/>
    <property type="match status" value="1"/>
</dbReference>
<accession>A0A0F9MLR3</accession>
<dbReference type="InterPro" id="IPR003593">
    <property type="entry name" value="AAA+_ATPase"/>
</dbReference>
<dbReference type="AlphaFoldDB" id="A0A0F9MLR3"/>
<dbReference type="GO" id="GO:0016887">
    <property type="term" value="F:ATP hydrolysis activity"/>
    <property type="evidence" value="ECO:0007669"/>
    <property type="project" value="InterPro"/>
</dbReference>
<proteinExistence type="inferred from homology"/>
<keyword evidence="2" id="KW-0813">Transport</keyword>
<dbReference type="FunFam" id="3.40.50.300:FF:000032">
    <property type="entry name" value="Export ABC transporter ATP-binding protein"/>
    <property type="match status" value="1"/>
</dbReference>
<dbReference type="PROSITE" id="PS00211">
    <property type="entry name" value="ABC_TRANSPORTER_1"/>
    <property type="match status" value="1"/>
</dbReference>
<gene>
    <name evidence="6" type="ORF">LCGC14_1139310</name>
</gene>
<dbReference type="InterPro" id="IPR017871">
    <property type="entry name" value="ABC_transporter-like_CS"/>
</dbReference>
<dbReference type="Pfam" id="PF00005">
    <property type="entry name" value="ABC_tran"/>
    <property type="match status" value="1"/>
</dbReference>
<sequence length="259" mass="28963">MFSNRTVPHTIIFTVLFLVFLKFNSETRMLESKTMIQAKNIQKFYGDLQVLKGVDLHIKAKEVVSIVGTSGAGKTTLLQILGTLDGPSNSKESELLINGVDTNTLSDKDLARFRNEHVGFIFQFHQLLPEFTALENVCIPAFIKNTPKPKAEAKAKELLEFLGLSKRYNHKPNELSGGEQQRVAVARALVNDPSIIFADEPSGNLDSESADNLHRLFFDLRDRFGQTFVIVTHNEQLADMADRKLTMVDGMIVTKDVVV</sequence>
<reference evidence="6" key="1">
    <citation type="journal article" date="2015" name="Nature">
        <title>Complex archaea that bridge the gap between prokaryotes and eukaryotes.</title>
        <authorList>
            <person name="Spang A."/>
            <person name="Saw J.H."/>
            <person name="Jorgensen S.L."/>
            <person name="Zaremba-Niedzwiedzka K."/>
            <person name="Martijn J."/>
            <person name="Lind A.E."/>
            <person name="van Eijk R."/>
            <person name="Schleper C."/>
            <person name="Guy L."/>
            <person name="Ettema T.J."/>
        </authorList>
    </citation>
    <scope>NUCLEOTIDE SEQUENCE</scope>
</reference>
<organism evidence="6">
    <name type="scientific">marine sediment metagenome</name>
    <dbReference type="NCBI Taxonomy" id="412755"/>
    <lineage>
        <taxon>unclassified sequences</taxon>
        <taxon>metagenomes</taxon>
        <taxon>ecological metagenomes</taxon>
    </lineage>
</organism>
<dbReference type="PROSITE" id="PS50893">
    <property type="entry name" value="ABC_TRANSPORTER_2"/>
    <property type="match status" value="1"/>
</dbReference>
<dbReference type="CDD" id="cd03255">
    <property type="entry name" value="ABC_MJ0796_LolCDE_FtsE"/>
    <property type="match status" value="1"/>
</dbReference>
<evidence type="ECO:0000256" key="4">
    <source>
        <dbReference type="ARBA" id="ARBA00022840"/>
    </source>
</evidence>